<dbReference type="EMBL" id="CACVBS010000029">
    <property type="protein sequence ID" value="CAA7260480.1"/>
    <property type="molecule type" value="Genomic_DNA"/>
</dbReference>
<reference evidence="2 3" key="1">
    <citation type="submission" date="2020-01" db="EMBL/GenBank/DDBJ databases">
        <authorList>
            <person name="Gupta K D."/>
        </authorList>
    </citation>
    <scope>NUCLEOTIDE SEQUENCE [LARGE SCALE GENOMIC DNA]</scope>
</reference>
<proteinExistence type="predicted"/>
<protein>
    <submittedName>
        <fullName evidence="2">Uncharacterized protein</fullName>
    </submittedName>
</protein>
<dbReference type="Proteomes" id="UP000467700">
    <property type="component" value="Unassembled WGS sequence"/>
</dbReference>
<organism evidence="2 3">
    <name type="scientific">Cyclocybe aegerita</name>
    <name type="common">Black poplar mushroom</name>
    <name type="synonym">Agrocybe aegerita</name>
    <dbReference type="NCBI Taxonomy" id="1973307"/>
    <lineage>
        <taxon>Eukaryota</taxon>
        <taxon>Fungi</taxon>
        <taxon>Dikarya</taxon>
        <taxon>Basidiomycota</taxon>
        <taxon>Agaricomycotina</taxon>
        <taxon>Agaricomycetes</taxon>
        <taxon>Agaricomycetidae</taxon>
        <taxon>Agaricales</taxon>
        <taxon>Agaricineae</taxon>
        <taxon>Bolbitiaceae</taxon>
        <taxon>Cyclocybe</taxon>
    </lineage>
</organism>
<gene>
    <name evidence="2" type="ORF">AAE3_LOCUS2622</name>
</gene>
<keyword evidence="3" id="KW-1185">Reference proteome</keyword>
<dbReference type="AlphaFoldDB" id="A0A8S0VTI9"/>
<evidence type="ECO:0000256" key="1">
    <source>
        <dbReference type="SAM" id="MobiDB-lite"/>
    </source>
</evidence>
<sequence>MAPKSATSDLSSSDFLDSVPARLLNEFRDHVRFGFSPAWIQAHPDTFLNTDWVNMGHLQQWLDDHAHGKRVKQEENAASTAFDASKSLDNTPKSKPEPFDIELTRPDTAGDIKIRDIQRDRNPRLR</sequence>
<evidence type="ECO:0000313" key="3">
    <source>
        <dbReference type="Proteomes" id="UP000467700"/>
    </source>
</evidence>
<accession>A0A8S0VTI9</accession>
<name>A0A8S0VTI9_CYCAE</name>
<feature type="compositionally biased region" description="Basic and acidic residues" evidence="1">
    <location>
        <begin position="92"/>
        <end position="126"/>
    </location>
</feature>
<comment type="caution">
    <text evidence="2">The sequence shown here is derived from an EMBL/GenBank/DDBJ whole genome shotgun (WGS) entry which is preliminary data.</text>
</comment>
<feature type="region of interest" description="Disordered" evidence="1">
    <location>
        <begin position="68"/>
        <end position="126"/>
    </location>
</feature>
<evidence type="ECO:0000313" key="2">
    <source>
        <dbReference type="EMBL" id="CAA7260480.1"/>
    </source>
</evidence>